<dbReference type="Gene3D" id="3.40.50.1820">
    <property type="entry name" value="alpha/beta hydrolase"/>
    <property type="match status" value="1"/>
</dbReference>
<organism evidence="1 2">
    <name type="scientific">Streptomyces sudanensis</name>
    <dbReference type="NCBI Taxonomy" id="436397"/>
    <lineage>
        <taxon>Bacteria</taxon>
        <taxon>Bacillati</taxon>
        <taxon>Actinomycetota</taxon>
        <taxon>Actinomycetes</taxon>
        <taxon>Kitasatosporales</taxon>
        <taxon>Streptomycetaceae</taxon>
        <taxon>Streptomyces</taxon>
    </lineage>
</organism>
<dbReference type="GO" id="GO:0016787">
    <property type="term" value="F:hydrolase activity"/>
    <property type="evidence" value="ECO:0007669"/>
    <property type="project" value="UniProtKB-KW"/>
</dbReference>
<keyword evidence="2" id="KW-1185">Reference proteome</keyword>
<sequence length="324" mass="33476">MRPRLVFVHGIGGSRDAAADLEEWLRAAAHGARAAGHGRRLSGLTGGWAADARLAYYGDLFRTPGSQGTGGAAAGPRAADPDGELVAGLLLEAVDERLADPGLAPQEARVLRHARAQLAPPGGAQGVGAPGRHVVNALTSLMALPGLRSAGGWLSARLTAGTLGQVARYLNRGEPGQDGTTLDARIRRRVADCLDGDGPTVVVAHSLGTVVALEALHAHRGEVPLLITLGSPLGTRTAVLPRVRPQPPSTPACVGRWLNFWDRDDIVAARPRLEEIVRPNASSVGPVSTRVDSDGAWVHPAAKYLAQAAVAGPLVEALTAAAES</sequence>
<protein>
    <submittedName>
        <fullName evidence="1">Alpha/beta hydrolase</fullName>
    </submittedName>
</protein>
<evidence type="ECO:0000313" key="2">
    <source>
        <dbReference type="Proteomes" id="UP001056383"/>
    </source>
</evidence>
<reference evidence="1" key="1">
    <citation type="submission" date="2022-04" db="EMBL/GenBank/DDBJ databases">
        <title>Systematic whole-genome sequencing reveals an unexpected diversity among actinomycetoma pathogens and provides insights into their antibacterial susceptibilities.</title>
        <authorList>
            <person name="Watson A.K."/>
            <person name="Kepplinger B."/>
            <person name="Bakhiet S.M."/>
            <person name="Mhmoud N.A."/>
            <person name="Chapman J."/>
            <person name="Allenby N."/>
            <person name="Mickiewicz K."/>
            <person name="Goodfellow M."/>
            <person name="Fahal A.H."/>
            <person name="Errington J."/>
        </authorList>
    </citation>
    <scope>NUCLEOTIDE SEQUENCE</scope>
    <source>
        <strain evidence="1">SD 504</strain>
    </source>
</reference>
<proteinExistence type="predicted"/>
<dbReference type="Proteomes" id="UP001056383">
    <property type="component" value="Chromosome"/>
</dbReference>
<dbReference type="InterPro" id="IPR029058">
    <property type="entry name" value="AB_hydrolase_fold"/>
</dbReference>
<dbReference type="EMBL" id="CP095474">
    <property type="protein sequence ID" value="URN17714.1"/>
    <property type="molecule type" value="Genomic_DNA"/>
</dbReference>
<gene>
    <name evidence="1" type="ORF">MW084_19190</name>
</gene>
<dbReference type="SUPFAM" id="SSF53474">
    <property type="entry name" value="alpha/beta-Hydrolases"/>
    <property type="match status" value="1"/>
</dbReference>
<keyword evidence="1" id="KW-0378">Hydrolase</keyword>
<evidence type="ECO:0000313" key="1">
    <source>
        <dbReference type="EMBL" id="URN17714.1"/>
    </source>
</evidence>
<dbReference type="RefSeq" id="WP_029553513.1">
    <property type="nucleotide sequence ID" value="NZ_CP095474.1"/>
</dbReference>
<name>A0ABY4THW7_9ACTN</name>
<accession>A0ABY4THW7</accession>